<name>A0A4Z1R6Z3_9GAMM</name>
<dbReference type="EMBL" id="SPUH01000001">
    <property type="protein sequence ID" value="TKS54325.1"/>
    <property type="molecule type" value="Genomic_DNA"/>
</dbReference>
<dbReference type="RefSeq" id="WP_134673704.1">
    <property type="nucleotide sequence ID" value="NZ_SPUH01000001.1"/>
</dbReference>
<reference evidence="1 2" key="1">
    <citation type="submission" date="2019-01" db="EMBL/GenBank/DDBJ databases">
        <authorList>
            <person name="Zhang S."/>
        </authorList>
    </citation>
    <scope>NUCLEOTIDE SEQUENCE [LARGE SCALE GENOMIC DNA]</scope>
    <source>
        <strain evidence="1 2">1626</strain>
    </source>
</reference>
<organism evidence="1 2">
    <name type="scientific">Luteimonas yindakuii</name>
    <dbReference type="NCBI Taxonomy" id="2565782"/>
    <lineage>
        <taxon>Bacteria</taxon>
        <taxon>Pseudomonadati</taxon>
        <taxon>Pseudomonadota</taxon>
        <taxon>Gammaproteobacteria</taxon>
        <taxon>Lysobacterales</taxon>
        <taxon>Lysobacteraceae</taxon>
        <taxon>Luteimonas</taxon>
    </lineage>
</organism>
<evidence type="ECO:0000313" key="2">
    <source>
        <dbReference type="Proteomes" id="UP000298681"/>
    </source>
</evidence>
<dbReference type="Proteomes" id="UP000298681">
    <property type="component" value="Unassembled WGS sequence"/>
</dbReference>
<accession>A0A4Z1R6Z3</accession>
<dbReference type="SUPFAM" id="SSF55136">
    <property type="entry name" value="Probable bacterial effector-binding domain"/>
    <property type="match status" value="1"/>
</dbReference>
<dbReference type="Pfam" id="PF10604">
    <property type="entry name" value="Polyketide_cyc2"/>
    <property type="match status" value="1"/>
</dbReference>
<comment type="caution">
    <text evidence="1">The sequence shown here is derived from an EMBL/GenBank/DDBJ whole genome shotgun (WGS) entry which is preliminary data.</text>
</comment>
<evidence type="ECO:0000313" key="1">
    <source>
        <dbReference type="EMBL" id="TKS54325.1"/>
    </source>
</evidence>
<dbReference type="SUPFAM" id="SSF55961">
    <property type="entry name" value="Bet v1-like"/>
    <property type="match status" value="1"/>
</dbReference>
<keyword evidence="2" id="KW-1185">Reference proteome</keyword>
<protein>
    <submittedName>
        <fullName evidence="1">Polyketide cyclase</fullName>
    </submittedName>
</protein>
<dbReference type="InterPro" id="IPR011256">
    <property type="entry name" value="Reg_factor_effector_dom_sf"/>
</dbReference>
<dbReference type="Gene3D" id="3.30.530.20">
    <property type="match status" value="1"/>
</dbReference>
<sequence>MTRLLEILIALAITAVMFLVIGVLLPSSRSLEEKVETNRRQTIVFDTINSFRRFDDWHPFAVQDPRIKIQLSGPDSGVGAKMSYDSSVKNIGTGTWEIVESEPRSKVAYAIENEQRGSNKRSEFTLRPTGRSGRNIEITQTYNVDYGWDLLGRYAGLYVARNVGDNIETGLKRLSNMLASVPNVDYAIEGSSLRDLAAAELPAEHLLMVKAGAIERSNDAIMASMKDNMEWINRTLAANRLQAAGPMRIITSELGRETYTFDIAVPVRAGGAAAAADASAEGETAAAAPVATDASQPLTGLQLLGPVEYVHSPPVRVAKARYTGFMAELDNVRNALRAWAMTQGHEVVGRPFENYDNGIDAAFTAEGEYEVFWTLKQ</sequence>
<dbReference type="Gene3D" id="3.20.80.10">
    <property type="entry name" value="Regulatory factor, effector binding domain"/>
    <property type="match status" value="1"/>
</dbReference>
<dbReference type="InterPro" id="IPR019587">
    <property type="entry name" value="Polyketide_cyclase/dehydratase"/>
</dbReference>
<gene>
    <name evidence="1" type="ORF">E4582_05790</name>
</gene>
<proteinExistence type="predicted"/>
<dbReference type="AlphaFoldDB" id="A0A4Z1R6Z3"/>
<dbReference type="InterPro" id="IPR023393">
    <property type="entry name" value="START-like_dom_sf"/>
</dbReference>